<name>A0A131Z6Q8_RHIAP</name>
<proteinExistence type="predicted"/>
<feature type="non-terminal residue" evidence="1">
    <location>
        <position position="1"/>
    </location>
</feature>
<reference evidence="1" key="1">
    <citation type="journal article" date="2016" name="Ticks Tick Borne Dis.">
        <title>De novo assembly and annotation of the salivary gland transcriptome of Rhipicephalus appendiculatus male and female ticks during blood feeding.</title>
        <authorList>
            <person name="de Castro M.H."/>
            <person name="de Klerk D."/>
            <person name="Pienaar R."/>
            <person name="Latif A.A."/>
            <person name="Rees D.J."/>
            <person name="Mans B.J."/>
        </authorList>
    </citation>
    <scope>NUCLEOTIDE SEQUENCE</scope>
    <source>
        <tissue evidence="1">Salivary glands</tissue>
    </source>
</reference>
<organism evidence="1">
    <name type="scientific">Rhipicephalus appendiculatus</name>
    <name type="common">Brown ear tick</name>
    <dbReference type="NCBI Taxonomy" id="34631"/>
    <lineage>
        <taxon>Eukaryota</taxon>
        <taxon>Metazoa</taxon>
        <taxon>Ecdysozoa</taxon>
        <taxon>Arthropoda</taxon>
        <taxon>Chelicerata</taxon>
        <taxon>Arachnida</taxon>
        <taxon>Acari</taxon>
        <taxon>Parasitiformes</taxon>
        <taxon>Ixodida</taxon>
        <taxon>Ixodoidea</taxon>
        <taxon>Ixodidae</taxon>
        <taxon>Rhipicephalinae</taxon>
        <taxon>Rhipicephalus</taxon>
        <taxon>Rhipicephalus</taxon>
    </lineage>
</organism>
<sequence>APTKPAKPTTAPKILELPTRPIKPVKSPNGLFDRPVLPFPVVPTVPMPKGPWKGIYLVYPPVDLRLAPTRVKWDTL</sequence>
<protein>
    <submittedName>
        <fullName evidence="1">Uncharacterized protein</fullName>
    </submittedName>
</protein>
<dbReference type="EMBL" id="GEDV01001498">
    <property type="protein sequence ID" value="JAP87059.1"/>
    <property type="molecule type" value="Transcribed_RNA"/>
</dbReference>
<evidence type="ECO:0000313" key="1">
    <source>
        <dbReference type="EMBL" id="JAP87059.1"/>
    </source>
</evidence>
<accession>A0A131Z6Q8</accession>
<dbReference type="AlphaFoldDB" id="A0A131Z6Q8"/>